<evidence type="ECO:0000256" key="1">
    <source>
        <dbReference type="SAM" id="Phobius"/>
    </source>
</evidence>
<evidence type="ECO:0008006" key="4">
    <source>
        <dbReference type="Google" id="ProtNLM"/>
    </source>
</evidence>
<keyword evidence="1" id="KW-1133">Transmembrane helix</keyword>
<comment type="caution">
    <text evidence="2">The sequence shown here is derived from an EMBL/GenBank/DDBJ whole genome shotgun (WGS) entry which is preliminary data.</text>
</comment>
<dbReference type="EMBL" id="JWYV01000001">
    <property type="protein sequence ID" value="KKD01576.1"/>
    <property type="molecule type" value="Genomic_DNA"/>
</dbReference>
<feature type="transmembrane region" description="Helical" evidence="1">
    <location>
        <begin position="12"/>
        <end position="33"/>
    </location>
</feature>
<dbReference type="STRING" id="265726.KY46_01810"/>
<accession>A0A0F5VHE4</accession>
<sequence length="181" mass="19434">MKSQYAAVRTQQGMSTLLISSLMLSVAMVFVLTSYSTSFYQIKRAQNTVFSRQAFWLAEGGLACGLGLLAEHYQRQPVSTEPGVFSDGGSAVCQSTQGDGHMAVRIAPLGNGGYQVIAEARVAGTARVRLQQIAVVRVCSAKVEALSGGEAQACVALGSLIQAEERLAYQVRWLRGSWRDV</sequence>
<keyword evidence="1" id="KW-0472">Membrane</keyword>
<reference evidence="2 3" key="1">
    <citation type="submission" date="2014-12" db="EMBL/GenBank/DDBJ databases">
        <title>Mercury Reductase activity and rhizosphere competence traits in the genome of root associated Photobacterium halotolerans MELD1.</title>
        <authorList>
            <person name="Mathew D.C."/>
            <person name="Huang C.-C."/>
        </authorList>
    </citation>
    <scope>NUCLEOTIDE SEQUENCE [LARGE SCALE GENOMIC DNA]</scope>
    <source>
        <strain evidence="2 3">MELD1</strain>
    </source>
</reference>
<keyword evidence="1" id="KW-0812">Transmembrane</keyword>
<organism evidence="2 3">
    <name type="scientific">Photobacterium halotolerans</name>
    <dbReference type="NCBI Taxonomy" id="265726"/>
    <lineage>
        <taxon>Bacteria</taxon>
        <taxon>Pseudomonadati</taxon>
        <taxon>Pseudomonadota</taxon>
        <taxon>Gammaproteobacteria</taxon>
        <taxon>Vibrionales</taxon>
        <taxon>Vibrionaceae</taxon>
        <taxon>Photobacterium</taxon>
    </lineage>
</organism>
<dbReference type="AlphaFoldDB" id="A0A0F5VHE4"/>
<evidence type="ECO:0000313" key="2">
    <source>
        <dbReference type="EMBL" id="KKD01576.1"/>
    </source>
</evidence>
<dbReference type="Proteomes" id="UP000033633">
    <property type="component" value="Unassembled WGS sequence"/>
</dbReference>
<evidence type="ECO:0000313" key="3">
    <source>
        <dbReference type="Proteomes" id="UP000033633"/>
    </source>
</evidence>
<gene>
    <name evidence="2" type="ORF">KY46_01810</name>
</gene>
<protein>
    <recommendedName>
        <fullName evidence="4">Type 4 fimbrial biogenesis protein PilX N-terminal domain-containing protein</fullName>
    </recommendedName>
</protein>
<keyword evidence="3" id="KW-1185">Reference proteome</keyword>
<proteinExistence type="predicted"/>
<dbReference type="OrthoDB" id="5814101at2"/>
<dbReference type="RefSeq" id="WP_046218899.1">
    <property type="nucleotide sequence ID" value="NZ_JWYV01000001.1"/>
</dbReference>
<name>A0A0F5VHE4_9GAMM</name>
<dbReference type="PATRIC" id="fig|265726.11.peg.391"/>